<dbReference type="InterPro" id="IPR000114">
    <property type="entry name" value="Ribosomal_uL16_bact-type"/>
</dbReference>
<keyword evidence="3 4" id="KW-0687">Ribonucleoprotein</keyword>
<evidence type="ECO:0000256" key="4">
    <source>
        <dbReference type="HAMAP-Rule" id="MF_01342"/>
    </source>
</evidence>
<dbReference type="GO" id="GO:0032543">
    <property type="term" value="P:mitochondrial translation"/>
    <property type="evidence" value="ECO:0007669"/>
    <property type="project" value="TreeGrafter"/>
</dbReference>
<geneLocation type="chloroplast" evidence="8"/>
<dbReference type="PANTHER" id="PTHR12220:SF13">
    <property type="entry name" value="LARGE RIBOSOMAL SUBUNIT PROTEIN UL16M"/>
    <property type="match status" value="1"/>
</dbReference>
<dbReference type="PANTHER" id="PTHR12220">
    <property type="entry name" value="50S/60S RIBOSOMAL PROTEIN L16"/>
    <property type="match status" value="1"/>
</dbReference>
<sequence>MLSPKRTKFRKQHRGRMKGRASKGNKIAFGEYALQTLEPVWLTARQIEATRRTITRYVKRGGKLWIRVFPDKPITARPAETRMGSGKGAPEYWVAVIKPGHILFEIAGVPEQTAKQAMKLASYKLPVKTKFIINPNTLKT</sequence>
<dbReference type="SUPFAM" id="SSF54686">
    <property type="entry name" value="Ribosomal protein L16p/L10e"/>
    <property type="match status" value="1"/>
</dbReference>
<dbReference type="InterPro" id="IPR047873">
    <property type="entry name" value="Ribosomal_uL16"/>
</dbReference>
<comment type="similarity">
    <text evidence="1 4 5">Belongs to the universal ribosomal protein uL16 family.</text>
</comment>
<proteinExistence type="inferred from homology"/>
<feature type="region of interest" description="Disordered" evidence="7">
    <location>
        <begin position="1"/>
        <end position="21"/>
    </location>
</feature>
<dbReference type="NCBIfam" id="TIGR01164">
    <property type="entry name" value="rplP_bact"/>
    <property type="match status" value="1"/>
</dbReference>
<keyword evidence="2 4" id="KW-0689">Ribosomal protein</keyword>
<dbReference type="PROSITE" id="PS00586">
    <property type="entry name" value="RIBOSOMAL_L16_1"/>
    <property type="match status" value="1"/>
</dbReference>
<evidence type="ECO:0000313" key="8">
    <source>
        <dbReference type="EMBL" id="AJO68434.1"/>
    </source>
</evidence>
<dbReference type="HAMAP" id="MF_01342">
    <property type="entry name" value="Ribosomal_uL16"/>
    <property type="match status" value="1"/>
</dbReference>
<dbReference type="Pfam" id="PF00252">
    <property type="entry name" value="Ribosomal_L16"/>
    <property type="match status" value="1"/>
</dbReference>
<evidence type="ECO:0000256" key="3">
    <source>
        <dbReference type="ARBA" id="ARBA00023274"/>
    </source>
</evidence>
<dbReference type="InterPro" id="IPR036920">
    <property type="entry name" value="Ribosomal_uL16_sf"/>
</dbReference>
<protein>
    <recommendedName>
        <fullName evidence="4">Large ribosomal subunit protein uL16c</fullName>
    </recommendedName>
</protein>
<dbReference type="PROSITE" id="PS00701">
    <property type="entry name" value="RIBOSOMAL_L16_2"/>
    <property type="match status" value="1"/>
</dbReference>
<dbReference type="Gene3D" id="3.90.1170.10">
    <property type="entry name" value="Ribosomal protein L10e/L16"/>
    <property type="match status" value="1"/>
</dbReference>
<dbReference type="InterPro" id="IPR020798">
    <property type="entry name" value="Ribosomal_uL16_CS"/>
</dbReference>
<reference evidence="9" key="2">
    <citation type="journal article" date="2016" name="Mitochondrial DNA Part B Resour">
        <title>The complete chloroplast genome of Gracilariopsis lemaneiformis, an important economic red alga of the family Gracilariaceae.</title>
        <authorList>
            <person name="Zhang Y."/>
            <person name="Guo Y.-M."/>
            <person name="Li T.-J."/>
            <person name="Chen C.-H."/>
            <person name="Shen K.-N."/>
            <person name="Hsiao C.-D."/>
        </authorList>
    </citation>
    <scope>NUCLEOTIDE SEQUENCE</scope>
</reference>
<evidence type="ECO:0000256" key="2">
    <source>
        <dbReference type="ARBA" id="ARBA00022980"/>
    </source>
</evidence>
<dbReference type="GO" id="GO:0003735">
    <property type="term" value="F:structural constituent of ribosome"/>
    <property type="evidence" value="ECO:0007669"/>
    <property type="project" value="InterPro"/>
</dbReference>
<keyword evidence="6 8" id="KW-0150">Chloroplast</keyword>
<dbReference type="GO" id="GO:0005762">
    <property type="term" value="C:mitochondrial large ribosomal subunit"/>
    <property type="evidence" value="ECO:0007669"/>
    <property type="project" value="TreeGrafter"/>
</dbReference>
<reference evidence="8" key="1">
    <citation type="submission" date="2014-12" db="EMBL/GenBank/DDBJ databases">
        <title>The complete chloroplast genome of Gracilariopsis lemaneiformis.</title>
        <authorList>
            <person name="Bi G."/>
            <person name="Du Q."/>
            <person name="Sui Z."/>
            <person name="Mao Y."/>
        </authorList>
    </citation>
    <scope>NUCLEOTIDE SEQUENCE</scope>
</reference>
<accession>A0A0C5DZF9</accession>
<dbReference type="FunFam" id="3.90.1170.10:FF:000001">
    <property type="entry name" value="50S ribosomal protein L16"/>
    <property type="match status" value="1"/>
</dbReference>
<gene>
    <name evidence="4 8" type="primary">rpl16</name>
</gene>
<dbReference type="GeneID" id="26995317"/>
<dbReference type="EMBL" id="KP330491">
    <property type="protein sequence ID" value="AJO68434.1"/>
    <property type="molecule type" value="Genomic_DNA"/>
</dbReference>
<evidence type="ECO:0000313" key="9">
    <source>
        <dbReference type="EMBL" id="AML79881.1"/>
    </source>
</evidence>
<dbReference type="PRINTS" id="PR00060">
    <property type="entry name" value="RIBOSOMALL16"/>
</dbReference>
<dbReference type="InterPro" id="IPR016180">
    <property type="entry name" value="Ribosomal_uL16_dom"/>
</dbReference>
<organism evidence="8">
    <name type="scientific">Gracilariopsis lemaneiformis</name>
    <name type="common">Red alga</name>
    <name type="synonym">Gracilaria lemaneiformis</name>
    <dbReference type="NCBI Taxonomy" id="2782"/>
    <lineage>
        <taxon>Eukaryota</taxon>
        <taxon>Rhodophyta</taxon>
        <taxon>Florideophyceae</taxon>
        <taxon>Rhodymeniophycidae</taxon>
        <taxon>Gracilariales</taxon>
        <taxon>Gracilariaceae</taxon>
        <taxon>Gracilariopsis</taxon>
    </lineage>
</organism>
<evidence type="ECO:0000256" key="5">
    <source>
        <dbReference type="RuleBase" id="RU004413"/>
    </source>
</evidence>
<dbReference type="GO" id="GO:0009507">
    <property type="term" value="C:chloroplast"/>
    <property type="evidence" value="ECO:0007669"/>
    <property type="project" value="UniProtKB-SubCell"/>
</dbReference>
<dbReference type="GO" id="GO:0019843">
    <property type="term" value="F:rRNA binding"/>
    <property type="evidence" value="ECO:0007669"/>
    <property type="project" value="InterPro"/>
</dbReference>
<keyword evidence="6 8" id="KW-0934">Plastid</keyword>
<dbReference type="AlphaFoldDB" id="A0A0C5DZF9"/>
<comment type="subunit">
    <text evidence="4 6">Part of the 50S ribosomal subunit.</text>
</comment>
<comment type="subcellular location">
    <subcellularLocation>
        <location evidence="4 6">Plastid</location>
        <location evidence="4 6">Chloroplast</location>
    </subcellularLocation>
</comment>
<dbReference type="EMBL" id="KU179794">
    <property type="protein sequence ID" value="AML79881.1"/>
    <property type="molecule type" value="Genomic_DNA"/>
</dbReference>
<evidence type="ECO:0000256" key="7">
    <source>
        <dbReference type="SAM" id="MobiDB-lite"/>
    </source>
</evidence>
<name>A0A0C5DZF9_GRALE</name>
<dbReference type="RefSeq" id="YP_009237803.1">
    <property type="nucleotide sequence ID" value="NC_029644.1"/>
</dbReference>
<evidence type="ECO:0000256" key="1">
    <source>
        <dbReference type="ARBA" id="ARBA00008931"/>
    </source>
</evidence>
<dbReference type="CDD" id="cd01433">
    <property type="entry name" value="Ribosomal_L16_L10e"/>
    <property type="match status" value="1"/>
</dbReference>
<evidence type="ECO:0000256" key="6">
    <source>
        <dbReference type="RuleBase" id="RU004415"/>
    </source>
</evidence>